<dbReference type="EMBL" id="JBHTKH010000003">
    <property type="protein sequence ID" value="MFD1053850.1"/>
    <property type="molecule type" value="Genomic_DNA"/>
</dbReference>
<comment type="caution">
    <text evidence="6">The sequence shown here is derived from an EMBL/GenBank/DDBJ whole genome shotgun (WGS) entry which is preliminary data.</text>
</comment>
<dbReference type="RefSeq" id="WP_386051664.1">
    <property type="nucleotide sequence ID" value="NZ_JBHTKH010000003.1"/>
</dbReference>
<dbReference type="EC" id="4.2.-.-" evidence="4"/>
<dbReference type="InterPro" id="IPR004369">
    <property type="entry name" value="Prolyl-tRNA_editing_YbaK/EbsC"/>
</dbReference>
<dbReference type="SUPFAM" id="SSF55826">
    <property type="entry name" value="YbaK/ProRS associated domain"/>
    <property type="match status" value="1"/>
</dbReference>
<accession>A0ABW3MTD9</accession>
<dbReference type="PANTHER" id="PTHR30411:SF0">
    <property type="entry name" value="CYS-TRNA(PRO)_CYS-TRNA(CYS) DEACYLASE YBAK"/>
    <property type="match status" value="1"/>
</dbReference>
<dbReference type="Proteomes" id="UP001597046">
    <property type="component" value="Unassembled WGS sequence"/>
</dbReference>
<evidence type="ECO:0000256" key="4">
    <source>
        <dbReference type="PIRNR" id="PIRNR006181"/>
    </source>
</evidence>
<dbReference type="Gene3D" id="3.90.960.10">
    <property type="entry name" value="YbaK/aminoacyl-tRNA synthetase-associated domain"/>
    <property type="match status" value="1"/>
</dbReference>
<dbReference type="CDD" id="cd00002">
    <property type="entry name" value="YbaK_deacylase"/>
    <property type="match status" value="1"/>
</dbReference>
<comment type="similarity">
    <text evidence="1 4">Belongs to the prolyl-tRNA editing family. YbaK/EbsC subfamily.</text>
</comment>
<keyword evidence="2 4" id="KW-0648">Protein biosynthesis</keyword>
<evidence type="ECO:0000313" key="6">
    <source>
        <dbReference type="EMBL" id="MFD1053850.1"/>
    </source>
</evidence>
<sequence>MGRQRQPGPSTPATVALDRAGIAYTKHPYDHDPSAPSYGLEAAEALGAEPAQVFKTLLVDTGTGLGVGVVPVDGQLDLKAVAAALGAKSVTMADPAAAERSTGYVVGGISPVGQKRALPTVLDETAYGFDVVFVSGGRRGFDIGLSPADLATVTGAVRARIGRA</sequence>
<reference evidence="7" key="1">
    <citation type="journal article" date="2019" name="Int. J. Syst. Evol. Microbiol.">
        <title>The Global Catalogue of Microorganisms (GCM) 10K type strain sequencing project: providing services to taxonomists for standard genome sequencing and annotation.</title>
        <authorList>
            <consortium name="The Broad Institute Genomics Platform"/>
            <consortium name="The Broad Institute Genome Sequencing Center for Infectious Disease"/>
            <person name="Wu L."/>
            <person name="Ma J."/>
        </authorList>
    </citation>
    <scope>NUCLEOTIDE SEQUENCE [LARGE SCALE GENOMIC DNA]</scope>
    <source>
        <strain evidence="7">CCUG 57508</strain>
    </source>
</reference>
<evidence type="ECO:0000256" key="3">
    <source>
        <dbReference type="ARBA" id="ARBA00023239"/>
    </source>
</evidence>
<dbReference type="PIRSF" id="PIRSF006181">
    <property type="entry name" value="EbsC_YbaK"/>
    <property type="match status" value="1"/>
</dbReference>
<feature type="domain" description="YbaK/aminoacyl-tRNA synthetase-associated" evidence="5">
    <location>
        <begin position="41"/>
        <end position="151"/>
    </location>
</feature>
<proteinExistence type="inferred from homology"/>
<gene>
    <name evidence="6" type="primary">ybaK</name>
    <name evidence="6" type="ORF">ACFQ2V_05975</name>
</gene>
<dbReference type="NCBIfam" id="TIGR00011">
    <property type="entry name" value="YbaK_EbsC"/>
    <property type="match status" value="1"/>
</dbReference>
<dbReference type="PANTHER" id="PTHR30411">
    <property type="entry name" value="CYTOPLASMIC PROTEIN"/>
    <property type="match status" value="1"/>
</dbReference>
<dbReference type="InterPro" id="IPR036754">
    <property type="entry name" value="YbaK/aa-tRNA-synt-asso_dom_sf"/>
</dbReference>
<evidence type="ECO:0000313" key="7">
    <source>
        <dbReference type="Proteomes" id="UP001597046"/>
    </source>
</evidence>
<dbReference type="Pfam" id="PF04073">
    <property type="entry name" value="tRNA_edit"/>
    <property type="match status" value="1"/>
</dbReference>
<evidence type="ECO:0000256" key="2">
    <source>
        <dbReference type="ARBA" id="ARBA00022917"/>
    </source>
</evidence>
<protein>
    <recommendedName>
        <fullName evidence="4">Cys-tRNA(Pro)/Cys-tRNA(Cys) deacylase</fullName>
        <ecNumber evidence="4">4.2.-.-</ecNumber>
    </recommendedName>
</protein>
<evidence type="ECO:0000256" key="1">
    <source>
        <dbReference type="ARBA" id="ARBA00009798"/>
    </source>
</evidence>
<keyword evidence="3 4" id="KW-0456">Lyase</keyword>
<organism evidence="6 7">
    <name type="scientific">Terrabacter terrigena</name>
    <dbReference type="NCBI Taxonomy" id="574718"/>
    <lineage>
        <taxon>Bacteria</taxon>
        <taxon>Bacillati</taxon>
        <taxon>Actinomycetota</taxon>
        <taxon>Actinomycetes</taxon>
        <taxon>Micrococcales</taxon>
        <taxon>Intrasporangiaceae</taxon>
        <taxon>Terrabacter</taxon>
    </lineage>
</organism>
<evidence type="ECO:0000259" key="5">
    <source>
        <dbReference type="Pfam" id="PF04073"/>
    </source>
</evidence>
<dbReference type="InterPro" id="IPR007214">
    <property type="entry name" value="YbaK/aa-tRNA-synth-assoc-dom"/>
</dbReference>
<name>A0ABW3MTD9_9MICO</name>
<keyword evidence="7" id="KW-1185">Reference proteome</keyword>